<name>A0ACB0KWB2_TRIPR</name>
<dbReference type="EMBL" id="CASHSV030000311">
    <property type="protein sequence ID" value="CAJ2660601.1"/>
    <property type="molecule type" value="Genomic_DNA"/>
</dbReference>
<proteinExistence type="predicted"/>
<reference evidence="1" key="1">
    <citation type="submission" date="2023-10" db="EMBL/GenBank/DDBJ databases">
        <authorList>
            <person name="Rodriguez Cubillos JULIANA M."/>
            <person name="De Vega J."/>
        </authorList>
    </citation>
    <scope>NUCLEOTIDE SEQUENCE</scope>
</reference>
<sequence length="677" mass="78839">MDVEASDKPKFCVGNDDWRKLVSREDYESDDDDDDDDIPLSQKMPWISSLGMCSSKHDATVKKKDTTTLPVKRVFGNNNSLCGPMKKSMVSPTLYDHNDDDDDYDVPLSKRLSQPSSLGMCSSKCEASVKKRDTTTLPVKRVFDNKNSLCGSMKNSKVSPTLYDHNGDDDDNDDVPLSKRLSHLSSLVTCSTKQDSSIKKSDTTKVPVKRLFHNSKSLCVSMKKPMVSPTTYDDNDDDDDVPISSIIKMPAMSTDKSFSSLKKDIVLVVNSFEECKRMRQEEETRLQSIKKDIEKFSKELENKKIQVGCVRRINEIHKKLKGKIEECVKDFVAKEGKLYLMEELIGEHKQELRQVMDNISKRKHFETKVKEFESKEKRFEMKVKEMVMDLVSMQAHFDSQVKELESNKKEHERRVKDHESKVREFETQVKELESKKKHFERHVEKLKPKERQLRGQVEELESKEKQLDSRVKEFESKKDKFEGRVKELESGKKHLERRLKDLESKGKQFEGQVKEFQPKAEKFNGLKEFESKAEFEGQVKKFKLKKKQFESQVEDKFNVPVKELKLKEMKFDGQIKDPDSKLIKFDEEKEFENDENSLVVLGFLLLLSIYGLVSYFNEDYILELFAFVARHKIAVKLFEALGFANKLSDFVENLIRMKQFDSVLHITWLRRINKFSC</sequence>
<protein>
    <submittedName>
        <fullName evidence="1">Uncharacterized protein</fullName>
    </submittedName>
</protein>
<accession>A0ACB0KWB2</accession>
<keyword evidence="2" id="KW-1185">Reference proteome</keyword>
<gene>
    <name evidence="1" type="ORF">MILVUS5_LOCUS26527</name>
</gene>
<comment type="caution">
    <text evidence="1">The sequence shown here is derived from an EMBL/GenBank/DDBJ whole genome shotgun (WGS) entry which is preliminary data.</text>
</comment>
<organism evidence="1 2">
    <name type="scientific">Trifolium pratense</name>
    <name type="common">Red clover</name>
    <dbReference type="NCBI Taxonomy" id="57577"/>
    <lineage>
        <taxon>Eukaryota</taxon>
        <taxon>Viridiplantae</taxon>
        <taxon>Streptophyta</taxon>
        <taxon>Embryophyta</taxon>
        <taxon>Tracheophyta</taxon>
        <taxon>Spermatophyta</taxon>
        <taxon>Magnoliopsida</taxon>
        <taxon>eudicotyledons</taxon>
        <taxon>Gunneridae</taxon>
        <taxon>Pentapetalae</taxon>
        <taxon>rosids</taxon>
        <taxon>fabids</taxon>
        <taxon>Fabales</taxon>
        <taxon>Fabaceae</taxon>
        <taxon>Papilionoideae</taxon>
        <taxon>50 kb inversion clade</taxon>
        <taxon>NPAAA clade</taxon>
        <taxon>Hologalegina</taxon>
        <taxon>IRL clade</taxon>
        <taxon>Trifolieae</taxon>
        <taxon>Trifolium</taxon>
    </lineage>
</organism>
<evidence type="ECO:0000313" key="1">
    <source>
        <dbReference type="EMBL" id="CAJ2660601.1"/>
    </source>
</evidence>
<evidence type="ECO:0000313" key="2">
    <source>
        <dbReference type="Proteomes" id="UP001177021"/>
    </source>
</evidence>
<dbReference type="Proteomes" id="UP001177021">
    <property type="component" value="Unassembled WGS sequence"/>
</dbReference>